<gene>
    <name evidence="2" type="primary">lvr_2</name>
    <name evidence="2" type="ORF">PS712_04647</name>
</gene>
<dbReference type="Gene3D" id="3.40.50.720">
    <property type="entry name" value="NAD(P)-binding Rossmann-like Domain"/>
    <property type="match status" value="1"/>
</dbReference>
<dbReference type="EMBL" id="CABVIB010000029">
    <property type="protein sequence ID" value="VVO26272.1"/>
    <property type="molecule type" value="Genomic_DNA"/>
</dbReference>
<comment type="similarity">
    <text evidence="1">Belongs to the short-chain dehydrogenases/reductases (SDR) family.</text>
</comment>
<dbReference type="NCBIfam" id="NF005559">
    <property type="entry name" value="PRK07231.1"/>
    <property type="match status" value="1"/>
</dbReference>
<name>A0A5E7EI12_PSEFL</name>
<dbReference type="InterPro" id="IPR020904">
    <property type="entry name" value="Sc_DH/Rdtase_CS"/>
</dbReference>
<dbReference type="SUPFAM" id="SSF51735">
    <property type="entry name" value="NAD(P)-binding Rossmann-fold domains"/>
    <property type="match status" value="1"/>
</dbReference>
<dbReference type="AlphaFoldDB" id="A0A5E7EI12"/>
<dbReference type="PRINTS" id="PR00080">
    <property type="entry name" value="SDRFAMILY"/>
</dbReference>
<protein>
    <submittedName>
        <fullName evidence="2">Levodione reductase</fullName>
        <ecNumber evidence="2">1.1.1.-</ecNumber>
    </submittedName>
</protein>
<dbReference type="NCBIfam" id="NF005469">
    <property type="entry name" value="PRK07063.1"/>
    <property type="match status" value="1"/>
</dbReference>
<dbReference type="EC" id="1.1.1.-" evidence="2"/>
<dbReference type="PANTHER" id="PTHR42760">
    <property type="entry name" value="SHORT-CHAIN DEHYDROGENASES/REDUCTASES FAMILY MEMBER"/>
    <property type="match status" value="1"/>
</dbReference>
<dbReference type="PRINTS" id="PR00081">
    <property type="entry name" value="GDHRDH"/>
</dbReference>
<evidence type="ECO:0000313" key="3">
    <source>
        <dbReference type="Proteomes" id="UP000326018"/>
    </source>
</evidence>
<proteinExistence type="inferred from homology"/>
<dbReference type="CDD" id="cd05233">
    <property type="entry name" value="SDR_c"/>
    <property type="match status" value="1"/>
</dbReference>
<sequence length="276" mass="29905">MQRSMAEPLSLPAVPEPPKGERLKNKVVLLTGAAQGIGEAIVAAFASQQARLVISDIQAEKVEAVAASWREKGADVLAIKADVSQQQDLHAMARLAVERHGRIDVLVNCAGVNVFRDPLEMTEDDWRRCFAIDLDGAWFGCKAVLPQMIEQGVGSIINIASTHSSHIIPGCFPYPVAKHGLLGLTRALGVEYAPKGIRVNAIAPGYIETQLNVDYWNGFADPHAERQRALDLHPPKRIGQPIEVAMTAVFLASDEAPFINASCITLDGGRSVMYHD</sequence>
<keyword evidence="2" id="KW-0560">Oxidoreductase</keyword>
<dbReference type="Pfam" id="PF13561">
    <property type="entry name" value="adh_short_C2"/>
    <property type="match status" value="1"/>
</dbReference>
<dbReference type="InterPro" id="IPR036291">
    <property type="entry name" value="NAD(P)-bd_dom_sf"/>
</dbReference>
<organism evidence="2 3">
    <name type="scientific">Pseudomonas fluorescens</name>
    <dbReference type="NCBI Taxonomy" id="294"/>
    <lineage>
        <taxon>Bacteria</taxon>
        <taxon>Pseudomonadati</taxon>
        <taxon>Pseudomonadota</taxon>
        <taxon>Gammaproteobacteria</taxon>
        <taxon>Pseudomonadales</taxon>
        <taxon>Pseudomonadaceae</taxon>
        <taxon>Pseudomonas</taxon>
    </lineage>
</organism>
<dbReference type="InterPro" id="IPR002347">
    <property type="entry name" value="SDR_fam"/>
</dbReference>
<dbReference type="PROSITE" id="PS00061">
    <property type="entry name" value="ADH_SHORT"/>
    <property type="match status" value="1"/>
</dbReference>
<evidence type="ECO:0000256" key="1">
    <source>
        <dbReference type="ARBA" id="ARBA00006484"/>
    </source>
</evidence>
<dbReference type="FunFam" id="3.40.50.720:FF:000084">
    <property type="entry name" value="Short-chain dehydrogenase reductase"/>
    <property type="match status" value="1"/>
</dbReference>
<dbReference type="Proteomes" id="UP000326018">
    <property type="component" value="Unassembled WGS sequence"/>
</dbReference>
<accession>A0A5E7EI12</accession>
<dbReference type="GO" id="GO:0016616">
    <property type="term" value="F:oxidoreductase activity, acting on the CH-OH group of donors, NAD or NADP as acceptor"/>
    <property type="evidence" value="ECO:0007669"/>
    <property type="project" value="TreeGrafter"/>
</dbReference>
<evidence type="ECO:0000313" key="2">
    <source>
        <dbReference type="EMBL" id="VVO26272.1"/>
    </source>
</evidence>
<reference evidence="2 3" key="1">
    <citation type="submission" date="2019-09" db="EMBL/GenBank/DDBJ databases">
        <authorList>
            <person name="Chandra G."/>
            <person name="Truman W A."/>
        </authorList>
    </citation>
    <scope>NUCLEOTIDE SEQUENCE [LARGE SCALE GENOMIC DNA]</scope>
    <source>
        <strain evidence="2">PS712</strain>
    </source>
</reference>